<dbReference type="EMBL" id="CANTUW010000235">
    <property type="protein sequence ID" value="CAI7935310.1"/>
    <property type="molecule type" value="Genomic_DNA"/>
</dbReference>
<comment type="caution">
    <text evidence="2">The sequence shown here is derived from an EMBL/GenBank/DDBJ whole genome shotgun (WGS) entry which is preliminary data.</text>
</comment>
<proteinExistence type="predicted"/>
<feature type="compositionally biased region" description="Polar residues" evidence="1">
    <location>
        <begin position="38"/>
        <end position="54"/>
    </location>
</feature>
<dbReference type="Proteomes" id="UP001178461">
    <property type="component" value="Unassembled WGS sequence"/>
</dbReference>
<dbReference type="AlphaFoldDB" id="A0AA35QQT1"/>
<feature type="non-terminal residue" evidence="2">
    <location>
        <position position="1"/>
    </location>
</feature>
<organism evidence="2 3">
    <name type="scientific">Podarcis lilfordi</name>
    <name type="common">Lilford's wall lizard</name>
    <dbReference type="NCBI Taxonomy" id="74358"/>
    <lineage>
        <taxon>Eukaryota</taxon>
        <taxon>Metazoa</taxon>
        <taxon>Chordata</taxon>
        <taxon>Craniata</taxon>
        <taxon>Vertebrata</taxon>
        <taxon>Euteleostomi</taxon>
        <taxon>Lepidosauria</taxon>
        <taxon>Squamata</taxon>
        <taxon>Bifurcata</taxon>
        <taxon>Unidentata</taxon>
        <taxon>Episquamata</taxon>
        <taxon>Laterata</taxon>
        <taxon>Lacertibaenia</taxon>
        <taxon>Lacertidae</taxon>
        <taxon>Podarcis</taxon>
    </lineage>
</organism>
<feature type="region of interest" description="Disordered" evidence="1">
    <location>
        <begin position="32"/>
        <end position="78"/>
    </location>
</feature>
<sequence length="78" mass="7976">TESSESSQCTSGESSGGFSCSAQAGFSPLLAETFLDEGTSSPGSKPASQCTSPVLSEKNLRSKPSSQYVPADDLVQNP</sequence>
<evidence type="ECO:0000313" key="2">
    <source>
        <dbReference type="EMBL" id="CAI7935310.1"/>
    </source>
</evidence>
<keyword evidence="3" id="KW-1185">Reference proteome</keyword>
<reference evidence="2" key="1">
    <citation type="submission" date="2022-12" db="EMBL/GenBank/DDBJ databases">
        <authorList>
            <person name="Alioto T."/>
            <person name="Alioto T."/>
            <person name="Gomez Garrido J."/>
        </authorList>
    </citation>
    <scope>NUCLEOTIDE SEQUENCE</scope>
</reference>
<accession>A0AA35QQT1</accession>
<evidence type="ECO:0000313" key="3">
    <source>
        <dbReference type="Proteomes" id="UP001178461"/>
    </source>
</evidence>
<name>A0AA35QQT1_9SAUR</name>
<gene>
    <name evidence="2" type="ORF">PODLI_1B035667</name>
</gene>
<evidence type="ECO:0000256" key="1">
    <source>
        <dbReference type="SAM" id="MobiDB-lite"/>
    </source>
</evidence>
<protein>
    <submittedName>
        <fullName evidence="2">Uncharacterized protein</fullName>
    </submittedName>
</protein>